<proteinExistence type="predicted"/>
<evidence type="ECO:0000313" key="2">
    <source>
        <dbReference type="EMBL" id="KAF2865869.1"/>
    </source>
</evidence>
<gene>
    <name evidence="2" type="ORF">BDV95DRAFT_239924</name>
</gene>
<reference evidence="2 3" key="1">
    <citation type="submission" date="2020-01" db="EMBL/GenBank/DDBJ databases">
        <authorList>
            <consortium name="DOE Joint Genome Institute"/>
            <person name="Haridas S."/>
            <person name="Albert R."/>
            <person name="Binder M."/>
            <person name="Bloem J."/>
            <person name="Labutti K."/>
            <person name="Salamov A."/>
            <person name="Andreopoulos B."/>
            <person name="Baker S.E."/>
            <person name="Barry K."/>
            <person name="Bills G."/>
            <person name="Bluhm B.H."/>
            <person name="Cannon C."/>
            <person name="Castanera R."/>
            <person name="Culley D.E."/>
            <person name="Daum C."/>
            <person name="Ezra D."/>
            <person name="Gonzalez J.B."/>
            <person name="Henrissat B."/>
            <person name="Kuo A."/>
            <person name="Liang C."/>
            <person name="Lipzen A."/>
            <person name="Lutzoni F."/>
            <person name="Magnuson J."/>
            <person name="Mondo S."/>
            <person name="Nolan M."/>
            <person name="Ohm R."/>
            <person name="Pangilinan J."/>
            <person name="Park H.-J.H."/>
            <person name="Ramirez L."/>
            <person name="Alfaro M."/>
            <person name="Sun H."/>
            <person name="Tritt A."/>
            <person name="Yoshinaga Y."/>
            <person name="Zwiers L.-H.L."/>
            <person name="Turgeon B.G."/>
            <person name="Goodwin S.B."/>
            <person name="Spatafora J.W."/>
            <person name="Crous P.W."/>
            <person name="Grigoriev I.V."/>
        </authorList>
    </citation>
    <scope>NUCLEOTIDE SEQUENCE [LARGE SCALE GENOMIC DNA]</scope>
    <source>
        <strain evidence="2 3">CBS 611.86</strain>
    </source>
</reference>
<evidence type="ECO:0000313" key="3">
    <source>
        <dbReference type="Proteomes" id="UP000481861"/>
    </source>
</evidence>
<dbReference type="EMBL" id="JAADJZ010000030">
    <property type="protein sequence ID" value="KAF2865869.1"/>
    <property type="molecule type" value="Genomic_DNA"/>
</dbReference>
<keyword evidence="3" id="KW-1185">Reference proteome</keyword>
<feature type="compositionally biased region" description="Low complexity" evidence="1">
    <location>
        <begin position="32"/>
        <end position="42"/>
    </location>
</feature>
<feature type="compositionally biased region" description="Polar residues" evidence="1">
    <location>
        <begin position="108"/>
        <end position="117"/>
    </location>
</feature>
<evidence type="ECO:0000256" key="1">
    <source>
        <dbReference type="SAM" id="MobiDB-lite"/>
    </source>
</evidence>
<name>A0A7C8HZ55_9PLEO</name>
<comment type="caution">
    <text evidence="2">The sequence shown here is derived from an EMBL/GenBank/DDBJ whole genome shotgun (WGS) entry which is preliminary data.</text>
</comment>
<dbReference type="Proteomes" id="UP000481861">
    <property type="component" value="Unassembled WGS sequence"/>
</dbReference>
<dbReference type="AlphaFoldDB" id="A0A7C8HZ55"/>
<sequence>MHAQVRRSRQRSAMESRCTGSSLQRRPRVTDSSSGGQRQQRPGGERDGRLRCLADHDPRSRCLDKARAYRPRRRPSTPPASPERQFVSIKRCTGPLPVMVDEAKEGSTVRTRSSTAQLPARRLPGEPQGQHSTLNTQHLARPPARDAERERHEVCSATWLAATGVQTPAQASASSHVAAQVPSLPSPAAHRARITLPAPLAPPASAAWAAGEVFICPPCSRASVIDAVV</sequence>
<feature type="region of interest" description="Disordered" evidence="1">
    <location>
        <begin position="101"/>
        <end position="150"/>
    </location>
</feature>
<feature type="compositionally biased region" description="Polar residues" evidence="1">
    <location>
        <begin position="129"/>
        <end position="138"/>
    </location>
</feature>
<feature type="compositionally biased region" description="Basic and acidic residues" evidence="1">
    <location>
        <begin position="43"/>
        <end position="67"/>
    </location>
</feature>
<feature type="compositionally biased region" description="Basic residues" evidence="1">
    <location>
        <begin position="1"/>
        <end position="10"/>
    </location>
</feature>
<protein>
    <submittedName>
        <fullName evidence="2">Uncharacterized protein</fullName>
    </submittedName>
</protein>
<accession>A0A7C8HZ55</accession>
<feature type="region of interest" description="Disordered" evidence="1">
    <location>
        <begin position="1"/>
        <end position="87"/>
    </location>
</feature>
<organism evidence="2 3">
    <name type="scientific">Massariosphaeria phaeospora</name>
    <dbReference type="NCBI Taxonomy" id="100035"/>
    <lineage>
        <taxon>Eukaryota</taxon>
        <taxon>Fungi</taxon>
        <taxon>Dikarya</taxon>
        <taxon>Ascomycota</taxon>
        <taxon>Pezizomycotina</taxon>
        <taxon>Dothideomycetes</taxon>
        <taxon>Pleosporomycetidae</taxon>
        <taxon>Pleosporales</taxon>
        <taxon>Pleosporales incertae sedis</taxon>
        <taxon>Massariosphaeria</taxon>
    </lineage>
</organism>